<sequence>MVHNSSGLPVIIAGVATIVGIHWAWWEIQKNPGFVDPRDVRPHPFIEAWRYWRSGKYMEKPKKSEDSPAVPSN</sequence>
<keyword evidence="1" id="KW-0812">Transmembrane</keyword>
<accession>A0A1D1VGX6</accession>
<protein>
    <submittedName>
        <fullName evidence="2">Uncharacterized protein</fullName>
    </submittedName>
</protein>
<reference evidence="2 3" key="1">
    <citation type="journal article" date="2016" name="Nat. Commun.">
        <title>Extremotolerant tardigrade genome and improved radiotolerance of human cultured cells by tardigrade-unique protein.</title>
        <authorList>
            <person name="Hashimoto T."/>
            <person name="Horikawa D.D."/>
            <person name="Saito Y."/>
            <person name="Kuwahara H."/>
            <person name="Kozuka-Hata H."/>
            <person name="Shin-I T."/>
            <person name="Minakuchi Y."/>
            <person name="Ohishi K."/>
            <person name="Motoyama A."/>
            <person name="Aizu T."/>
            <person name="Enomoto A."/>
            <person name="Kondo K."/>
            <person name="Tanaka S."/>
            <person name="Hara Y."/>
            <person name="Koshikawa S."/>
            <person name="Sagara H."/>
            <person name="Miura T."/>
            <person name="Yokobori S."/>
            <person name="Miyagawa K."/>
            <person name="Suzuki Y."/>
            <person name="Kubo T."/>
            <person name="Oyama M."/>
            <person name="Kohara Y."/>
            <person name="Fujiyama A."/>
            <person name="Arakawa K."/>
            <person name="Katayama T."/>
            <person name="Toyoda A."/>
            <person name="Kunieda T."/>
        </authorList>
    </citation>
    <scope>NUCLEOTIDE SEQUENCE [LARGE SCALE GENOMIC DNA]</scope>
    <source>
        <strain evidence="2 3">YOKOZUNA-1</strain>
    </source>
</reference>
<dbReference type="EMBL" id="BDGG01000005">
    <property type="protein sequence ID" value="GAU99017.1"/>
    <property type="molecule type" value="Genomic_DNA"/>
</dbReference>
<dbReference type="Proteomes" id="UP000186922">
    <property type="component" value="Unassembled WGS sequence"/>
</dbReference>
<gene>
    <name evidence="2" type="primary">RvY_10078-1</name>
    <name evidence="2" type="synonym">RvY_10078.1</name>
    <name evidence="2" type="ORF">RvY_10078</name>
</gene>
<evidence type="ECO:0000313" key="3">
    <source>
        <dbReference type="Proteomes" id="UP000186922"/>
    </source>
</evidence>
<dbReference type="AlphaFoldDB" id="A0A1D1VGX6"/>
<feature type="transmembrane region" description="Helical" evidence="1">
    <location>
        <begin position="6"/>
        <end position="26"/>
    </location>
</feature>
<evidence type="ECO:0000256" key="1">
    <source>
        <dbReference type="SAM" id="Phobius"/>
    </source>
</evidence>
<organism evidence="2 3">
    <name type="scientific">Ramazzottius varieornatus</name>
    <name type="common">Water bear</name>
    <name type="synonym">Tardigrade</name>
    <dbReference type="NCBI Taxonomy" id="947166"/>
    <lineage>
        <taxon>Eukaryota</taxon>
        <taxon>Metazoa</taxon>
        <taxon>Ecdysozoa</taxon>
        <taxon>Tardigrada</taxon>
        <taxon>Eutardigrada</taxon>
        <taxon>Parachela</taxon>
        <taxon>Hypsibioidea</taxon>
        <taxon>Ramazzottiidae</taxon>
        <taxon>Ramazzottius</taxon>
    </lineage>
</organism>
<keyword evidence="3" id="KW-1185">Reference proteome</keyword>
<name>A0A1D1VGX6_RAMVA</name>
<evidence type="ECO:0000313" key="2">
    <source>
        <dbReference type="EMBL" id="GAU99017.1"/>
    </source>
</evidence>
<proteinExistence type="predicted"/>
<keyword evidence="1" id="KW-0472">Membrane</keyword>
<comment type="caution">
    <text evidence="2">The sequence shown here is derived from an EMBL/GenBank/DDBJ whole genome shotgun (WGS) entry which is preliminary data.</text>
</comment>
<keyword evidence="1" id="KW-1133">Transmembrane helix</keyword>